<dbReference type="GO" id="GO:0016740">
    <property type="term" value="F:transferase activity"/>
    <property type="evidence" value="ECO:0007669"/>
    <property type="project" value="UniProtKB-ARBA"/>
</dbReference>
<dbReference type="GO" id="GO:0005524">
    <property type="term" value="F:ATP binding"/>
    <property type="evidence" value="ECO:0007669"/>
    <property type="project" value="UniProtKB-UniRule"/>
</dbReference>
<dbReference type="SUPFAM" id="SSF52954">
    <property type="entry name" value="Class II aaRS ABD-related"/>
    <property type="match status" value="1"/>
</dbReference>
<dbReference type="Gene3D" id="3.40.50.800">
    <property type="entry name" value="Anticodon-binding domain"/>
    <property type="match status" value="1"/>
</dbReference>
<comment type="catalytic activity">
    <reaction evidence="12 13">
        <text>tRNA(Thr) + L-threonine + ATP = L-threonyl-tRNA(Thr) + AMP + diphosphate + H(+)</text>
        <dbReference type="Rhea" id="RHEA:24624"/>
        <dbReference type="Rhea" id="RHEA-COMP:9670"/>
        <dbReference type="Rhea" id="RHEA-COMP:9704"/>
        <dbReference type="ChEBI" id="CHEBI:15378"/>
        <dbReference type="ChEBI" id="CHEBI:30616"/>
        <dbReference type="ChEBI" id="CHEBI:33019"/>
        <dbReference type="ChEBI" id="CHEBI:57926"/>
        <dbReference type="ChEBI" id="CHEBI:78442"/>
        <dbReference type="ChEBI" id="CHEBI:78534"/>
        <dbReference type="ChEBI" id="CHEBI:456215"/>
        <dbReference type="EC" id="6.1.1.3"/>
    </reaction>
</comment>
<dbReference type="Gene3D" id="3.30.930.10">
    <property type="entry name" value="Bira Bifunctional Protein, Domain 2"/>
    <property type="match status" value="1"/>
</dbReference>
<dbReference type="Proteomes" id="UP000229523">
    <property type="component" value="Unassembled WGS sequence"/>
</dbReference>
<dbReference type="FunFam" id="3.30.930.10:FF:000002">
    <property type="entry name" value="Threonine--tRNA ligase"/>
    <property type="match status" value="1"/>
</dbReference>
<keyword evidence="10 13" id="KW-0648">Protein biosynthesis</keyword>
<dbReference type="Pfam" id="PF00587">
    <property type="entry name" value="tRNA-synt_2b"/>
    <property type="match status" value="1"/>
</dbReference>
<dbReference type="CDD" id="cd00771">
    <property type="entry name" value="ThrRS_core"/>
    <property type="match status" value="1"/>
</dbReference>
<comment type="caution">
    <text evidence="16">The sequence shown here is derived from an EMBL/GenBank/DDBJ whole genome shotgun (WGS) entry which is preliminary data.</text>
</comment>
<dbReference type="CDD" id="cd01667">
    <property type="entry name" value="TGS_ThrRS"/>
    <property type="match status" value="1"/>
</dbReference>
<dbReference type="InterPro" id="IPR004095">
    <property type="entry name" value="TGS"/>
</dbReference>
<proteinExistence type="inferred from homology"/>
<dbReference type="NCBIfam" id="TIGR00418">
    <property type="entry name" value="thrS"/>
    <property type="match status" value="1"/>
</dbReference>
<dbReference type="HAMAP" id="MF_00184">
    <property type="entry name" value="Thr_tRNA_synth"/>
    <property type="match status" value="1"/>
</dbReference>
<evidence type="ECO:0000313" key="17">
    <source>
        <dbReference type="Proteomes" id="UP000229523"/>
    </source>
</evidence>
<evidence type="ECO:0000259" key="14">
    <source>
        <dbReference type="PROSITE" id="PS50862"/>
    </source>
</evidence>
<dbReference type="Pfam" id="PF07973">
    <property type="entry name" value="tRNA_SAD"/>
    <property type="match status" value="1"/>
</dbReference>
<organism evidence="16 17">
    <name type="scientific">Macrococcoides goetzii</name>
    <dbReference type="NCBI Taxonomy" id="1891097"/>
    <lineage>
        <taxon>Bacteria</taxon>
        <taxon>Bacillati</taxon>
        <taxon>Bacillota</taxon>
        <taxon>Bacilli</taxon>
        <taxon>Bacillales</taxon>
        <taxon>Staphylococcaceae</taxon>
        <taxon>Macrococcoides</taxon>
    </lineage>
</organism>
<dbReference type="PROSITE" id="PS50862">
    <property type="entry name" value="AA_TRNA_LIGASE_II"/>
    <property type="match status" value="1"/>
</dbReference>
<evidence type="ECO:0000259" key="15">
    <source>
        <dbReference type="PROSITE" id="PS51880"/>
    </source>
</evidence>
<dbReference type="GO" id="GO:0046872">
    <property type="term" value="F:metal ion binding"/>
    <property type="evidence" value="ECO:0007669"/>
    <property type="project" value="UniProtKB-KW"/>
</dbReference>
<dbReference type="FunFam" id="3.40.50.800:FF:000001">
    <property type="entry name" value="Threonine--tRNA ligase"/>
    <property type="match status" value="1"/>
</dbReference>
<dbReference type="Gene3D" id="3.10.20.30">
    <property type="match status" value="1"/>
</dbReference>
<evidence type="ECO:0000256" key="12">
    <source>
        <dbReference type="ARBA" id="ARBA00049515"/>
    </source>
</evidence>
<accession>A0A395GAK0</accession>
<dbReference type="SMART" id="SM00863">
    <property type="entry name" value="tRNA_SAD"/>
    <property type="match status" value="1"/>
</dbReference>
<feature type="binding site" evidence="13">
    <location>
        <position position="510"/>
    </location>
    <ligand>
        <name>Zn(2+)</name>
        <dbReference type="ChEBI" id="CHEBI:29105"/>
        <note>catalytic</note>
    </ligand>
</feature>
<evidence type="ECO:0000256" key="6">
    <source>
        <dbReference type="ARBA" id="ARBA00022741"/>
    </source>
</evidence>
<dbReference type="InterPro" id="IPR002314">
    <property type="entry name" value="aa-tRNA-synt_IIb"/>
</dbReference>
<comment type="subcellular location">
    <subcellularLocation>
        <location evidence="13">Cytoplasm</location>
    </subcellularLocation>
</comment>
<evidence type="ECO:0000256" key="8">
    <source>
        <dbReference type="ARBA" id="ARBA00022840"/>
    </source>
</evidence>
<dbReference type="InterPro" id="IPR012676">
    <property type="entry name" value="TGS-like"/>
</dbReference>
<dbReference type="InterPro" id="IPR033728">
    <property type="entry name" value="ThrRS_core"/>
</dbReference>
<dbReference type="InterPro" id="IPR002320">
    <property type="entry name" value="Thr-tRNA-ligase_IIa"/>
</dbReference>
<dbReference type="AlphaFoldDB" id="A0A395GAK0"/>
<dbReference type="InterPro" id="IPR036621">
    <property type="entry name" value="Anticodon-bd_dom_sf"/>
</dbReference>
<comment type="cofactor">
    <cofactor evidence="13">
        <name>Zn(2+)</name>
        <dbReference type="ChEBI" id="CHEBI:29105"/>
    </cofactor>
    <text evidence="13">Binds 1 zinc ion per subunit.</text>
</comment>
<dbReference type="InterPro" id="IPR012947">
    <property type="entry name" value="tRNA_SAD"/>
</dbReference>
<keyword evidence="17" id="KW-1185">Reference proteome</keyword>
<keyword evidence="11 13" id="KW-0030">Aminoacyl-tRNA synthetase</keyword>
<dbReference type="CDD" id="cd00860">
    <property type="entry name" value="ThrRS_anticodon"/>
    <property type="match status" value="1"/>
</dbReference>
<evidence type="ECO:0000256" key="10">
    <source>
        <dbReference type="ARBA" id="ARBA00022917"/>
    </source>
</evidence>
<dbReference type="Gene3D" id="3.30.980.10">
    <property type="entry name" value="Threonyl-trna Synthetase, Chain A, domain 2"/>
    <property type="match status" value="1"/>
</dbReference>
<feature type="domain" description="Aminoacyl-transfer RNA synthetases class-II family profile" evidence="14">
    <location>
        <begin position="273"/>
        <end position="533"/>
    </location>
</feature>
<dbReference type="EMBL" id="MJBI02000002">
    <property type="protein sequence ID" value="RAI81055.1"/>
    <property type="molecule type" value="Genomic_DNA"/>
</dbReference>
<dbReference type="PROSITE" id="PS51880">
    <property type="entry name" value="TGS"/>
    <property type="match status" value="1"/>
</dbReference>
<protein>
    <recommendedName>
        <fullName evidence="13">Threonine--tRNA ligase</fullName>
        <ecNumber evidence="13">6.1.1.3</ecNumber>
    </recommendedName>
    <alternativeName>
        <fullName evidence="13">Threonyl-tRNA synthetase</fullName>
        <shortName evidence="13">ThrRS</shortName>
    </alternativeName>
</protein>
<feature type="binding site" evidence="13">
    <location>
        <position position="334"/>
    </location>
    <ligand>
        <name>Zn(2+)</name>
        <dbReference type="ChEBI" id="CHEBI:29105"/>
        <note>catalytic</note>
    </ligand>
</feature>
<feature type="domain" description="TGS" evidence="15">
    <location>
        <begin position="1"/>
        <end position="65"/>
    </location>
</feature>
<name>A0A395GAK0_9STAP</name>
<dbReference type="SUPFAM" id="SSF55186">
    <property type="entry name" value="ThrRS/AlaRS common domain"/>
    <property type="match status" value="1"/>
</dbReference>
<dbReference type="Pfam" id="PF03129">
    <property type="entry name" value="HGTP_anticodon"/>
    <property type="match status" value="1"/>
</dbReference>
<comment type="similarity">
    <text evidence="1 13">Belongs to the class-II aminoacyl-tRNA synthetase family.</text>
</comment>
<dbReference type="FunFam" id="3.30.980.10:FF:000005">
    <property type="entry name" value="Threonyl-tRNA synthetase, mitochondrial"/>
    <property type="match status" value="1"/>
</dbReference>
<dbReference type="SUPFAM" id="SSF81271">
    <property type="entry name" value="TGS-like"/>
    <property type="match status" value="1"/>
</dbReference>
<dbReference type="Gene3D" id="3.30.54.20">
    <property type="match status" value="1"/>
</dbReference>
<dbReference type="PANTHER" id="PTHR11451">
    <property type="entry name" value="THREONINE-TRNA LIGASE"/>
    <property type="match status" value="1"/>
</dbReference>
<keyword evidence="4 13" id="KW-0436">Ligase</keyword>
<evidence type="ECO:0000256" key="4">
    <source>
        <dbReference type="ARBA" id="ARBA00022598"/>
    </source>
</evidence>
<evidence type="ECO:0000256" key="9">
    <source>
        <dbReference type="ARBA" id="ARBA00022884"/>
    </source>
</evidence>
<dbReference type="GO" id="GO:0000049">
    <property type="term" value="F:tRNA binding"/>
    <property type="evidence" value="ECO:0007669"/>
    <property type="project" value="UniProtKB-KW"/>
</dbReference>
<dbReference type="InterPro" id="IPR018163">
    <property type="entry name" value="Thr/Ala-tRNA-synth_IIc_edit"/>
</dbReference>
<dbReference type="GO" id="GO:0005737">
    <property type="term" value="C:cytoplasm"/>
    <property type="evidence" value="ECO:0007669"/>
    <property type="project" value="UniProtKB-SubCell"/>
</dbReference>
<gene>
    <name evidence="13" type="primary">thrS</name>
    <name evidence="16" type="ORF">BFS35_005670</name>
</gene>
<dbReference type="EC" id="6.1.1.3" evidence="13"/>
<dbReference type="InterPro" id="IPR012675">
    <property type="entry name" value="Beta-grasp_dom_sf"/>
</dbReference>
<dbReference type="GO" id="GO:0140096">
    <property type="term" value="F:catalytic activity, acting on a protein"/>
    <property type="evidence" value="ECO:0007669"/>
    <property type="project" value="UniProtKB-ARBA"/>
</dbReference>
<evidence type="ECO:0000256" key="3">
    <source>
        <dbReference type="ARBA" id="ARBA00022555"/>
    </source>
</evidence>
<dbReference type="InterPro" id="IPR047246">
    <property type="entry name" value="ThrRS_anticodon"/>
</dbReference>
<keyword evidence="5 13" id="KW-0479">Metal-binding</keyword>
<comment type="caution">
    <text evidence="13">Lacks conserved residue(s) required for the propagation of feature annotation.</text>
</comment>
<comment type="subunit">
    <text evidence="13">Homodimer.</text>
</comment>
<dbReference type="InterPro" id="IPR004154">
    <property type="entry name" value="Anticodon-bd"/>
</dbReference>
<evidence type="ECO:0000313" key="16">
    <source>
        <dbReference type="EMBL" id="RAI81055.1"/>
    </source>
</evidence>
<evidence type="ECO:0000256" key="1">
    <source>
        <dbReference type="ARBA" id="ARBA00008226"/>
    </source>
</evidence>
<feature type="binding site" evidence="13">
    <location>
        <position position="385"/>
    </location>
    <ligand>
        <name>Zn(2+)</name>
        <dbReference type="ChEBI" id="CHEBI:29105"/>
        <note>catalytic</note>
    </ligand>
</feature>
<evidence type="ECO:0000256" key="2">
    <source>
        <dbReference type="ARBA" id="ARBA00022490"/>
    </source>
</evidence>
<dbReference type="InterPro" id="IPR006195">
    <property type="entry name" value="aa-tRNA-synth_II"/>
</dbReference>
<evidence type="ECO:0000256" key="7">
    <source>
        <dbReference type="ARBA" id="ARBA00022833"/>
    </source>
</evidence>
<dbReference type="GO" id="GO:0006435">
    <property type="term" value="P:threonyl-tRNA aminoacylation"/>
    <property type="evidence" value="ECO:0007669"/>
    <property type="project" value="UniProtKB-UniRule"/>
</dbReference>
<keyword evidence="9 13" id="KW-0694">RNA-binding</keyword>
<keyword evidence="7 13" id="KW-0862">Zinc</keyword>
<dbReference type="PRINTS" id="PR01047">
    <property type="entry name" value="TRNASYNTHTHR"/>
</dbReference>
<evidence type="ECO:0000256" key="5">
    <source>
        <dbReference type="ARBA" id="ARBA00022723"/>
    </source>
</evidence>
<dbReference type="GO" id="GO:0004829">
    <property type="term" value="F:threonine-tRNA ligase activity"/>
    <property type="evidence" value="ECO:0007669"/>
    <property type="project" value="UniProtKB-UniRule"/>
</dbReference>
<evidence type="ECO:0000256" key="13">
    <source>
        <dbReference type="HAMAP-Rule" id="MF_00184"/>
    </source>
</evidence>
<dbReference type="SUPFAM" id="SSF55681">
    <property type="entry name" value="Class II aaRS and biotin synthetases"/>
    <property type="match status" value="1"/>
</dbReference>
<dbReference type="Pfam" id="PF02824">
    <property type="entry name" value="TGS"/>
    <property type="match status" value="1"/>
</dbReference>
<dbReference type="InterPro" id="IPR045864">
    <property type="entry name" value="aa-tRNA-synth_II/BPL/LPL"/>
</dbReference>
<keyword evidence="6 13" id="KW-0547">Nucleotide-binding</keyword>
<dbReference type="PANTHER" id="PTHR11451:SF44">
    <property type="entry name" value="THREONINE--TRNA LIGASE, CHLOROPLASTIC_MITOCHONDRIAL 2"/>
    <property type="match status" value="1"/>
</dbReference>
<evidence type="ECO:0000256" key="11">
    <source>
        <dbReference type="ARBA" id="ARBA00023146"/>
    </source>
</evidence>
<reference evidence="16 17" key="1">
    <citation type="journal article" date="2018" name="Front. Microbiol.">
        <title>Description and Comparative Genomics of Macrococcus caseolyticus subsp. hominis subsp. nov., Macrococcus goetzii sp. nov., Macrococcus epidermidis sp. nov., and Macrococcus bohemicus sp. nov., Novel Macrococci From Human Clinical Material With Virulence Potential and Suspected Uptake of Foreign DNA by Natural Transformation.</title>
        <authorList>
            <person name="Maslanova I."/>
            <person name="Wertheimer Z."/>
            <person name="Sedlacek I."/>
            <person name="Svec P."/>
            <person name="Indrakova A."/>
            <person name="Kovarovic V."/>
            <person name="Schumann P."/>
            <person name="Sproer C."/>
            <person name="Kralova S."/>
            <person name="Sedo O."/>
            <person name="Kristofova L."/>
            <person name="Vrbovska V."/>
            <person name="Fuzik T."/>
            <person name="Petras P."/>
            <person name="Zdrahal Z."/>
            <person name="Ruzickova V."/>
            <person name="Doskar J."/>
            <person name="Pantucek R."/>
        </authorList>
    </citation>
    <scope>NUCLEOTIDE SEQUENCE [LARGE SCALE GENOMIC DNA]</scope>
    <source>
        <strain evidence="16 17">CCM 4927</strain>
    </source>
</reference>
<keyword evidence="2 13" id="KW-0963">Cytoplasm</keyword>
<keyword evidence="8 13" id="KW-0067">ATP-binding</keyword>
<sequence length="638" mass="74091">MSNQQISIKFPDGSKKEYPKGILASEVAKSISNSLFKEAIVCHVNGTLVDLTYPIHQDSELSFYNINTVEGIEVMRHSAAHVLAQAIKRIYPNALLSIGPVIENGFYYDIDLDQSISESDLSKIEKEMKKIQKENLTFIRSEISYEEAKNVFKDNSYKVNIIESHKDEQLSIYQQGEFTDLCTGPHVPSTKYVNHFKLTKVAGAYWKGDSNNKMLQRIYGVAFASKEELDNYFDFLKEADERNHRKLGKQLKLFMFSEEAPGMPFYLPNGQFIKNKMEEFLREIQLERGYLEVKTPLMMNQRLWEASGHWDHYHENMYFTKVDDNDFALKPMNCPGHMLIFKNELKSYKDLPLRIAEFGQVHRHEFSGALNGLLRVRTFCQDDAHIFVMKSQIQEEVKNVLELIDYLYNIFGFEYSIELSTRPEKYLGELSLWEEAEKSLSYVLDNLNLTYSINEGDGAFYGPKIDIHIKDALNRSHQCATVQLDFQMPEKFDLTYVNENNEKERPVVIHRAIFGSLDRFFGILIEHFKGAFPLWMAPIQVNLIGVSENNINYVKQIQKVFAQENIRVNFDNRDEKLGKKIRESQINKIPYTIVVGDEEQNNNSLSIRKYGDSENVSKDIVDFINELKKEIYNKDLLI</sequence>
<dbReference type="RefSeq" id="WP_099579488.1">
    <property type="nucleotide sequence ID" value="NZ_MJBI02000002.1"/>
</dbReference>
<keyword evidence="3 13" id="KW-0820">tRNA-binding</keyword>
<dbReference type="FunFam" id="3.30.54.20:FF:000002">
    <property type="entry name" value="Threonine--tRNA ligase"/>
    <property type="match status" value="1"/>
</dbReference>